<dbReference type="STRING" id="395961.Cyan7425_2542"/>
<accession>B8HY96</accession>
<evidence type="ECO:0000313" key="1">
    <source>
        <dbReference type="EMBL" id="ACL44899.1"/>
    </source>
</evidence>
<proteinExistence type="predicted"/>
<dbReference type="EMBL" id="CP001344">
    <property type="protein sequence ID" value="ACL44899.1"/>
    <property type="molecule type" value="Genomic_DNA"/>
</dbReference>
<organism evidence="1">
    <name type="scientific">Cyanothece sp. (strain PCC 7425 / ATCC 29141)</name>
    <dbReference type="NCBI Taxonomy" id="395961"/>
    <lineage>
        <taxon>Bacteria</taxon>
        <taxon>Bacillati</taxon>
        <taxon>Cyanobacteriota</taxon>
        <taxon>Cyanophyceae</taxon>
        <taxon>Gomontiellales</taxon>
        <taxon>Cyanothecaceae</taxon>
        <taxon>Cyanothece</taxon>
    </lineage>
</organism>
<dbReference type="AlphaFoldDB" id="B8HY96"/>
<dbReference type="Gene3D" id="2.40.128.260">
    <property type="entry name" value="Type IV secretion system, VirB10/TraB/TrbI"/>
    <property type="match status" value="1"/>
</dbReference>
<dbReference type="OrthoDB" id="9767597at2"/>
<dbReference type="KEGG" id="cyn:Cyan7425_2542"/>
<protein>
    <submittedName>
        <fullName evidence="1">Uncharacterized protein</fullName>
    </submittedName>
</protein>
<dbReference type="HOGENOM" id="CLU_069770_0_0_3"/>
<dbReference type="eggNOG" id="COG2948">
    <property type="taxonomic scope" value="Bacteria"/>
</dbReference>
<reference evidence="1" key="1">
    <citation type="submission" date="2009-01" db="EMBL/GenBank/DDBJ databases">
        <title>Complete sequence of chromosome Cyanothece sp. PCC 7425.</title>
        <authorList>
            <consortium name="US DOE Joint Genome Institute"/>
            <person name="Lucas S."/>
            <person name="Copeland A."/>
            <person name="Lapidus A."/>
            <person name="Glavina del Rio T."/>
            <person name="Dalin E."/>
            <person name="Tice H."/>
            <person name="Bruce D."/>
            <person name="Goodwin L."/>
            <person name="Pitluck S."/>
            <person name="Sims D."/>
            <person name="Meineke L."/>
            <person name="Brettin T."/>
            <person name="Detter J.C."/>
            <person name="Han C."/>
            <person name="Larimer F."/>
            <person name="Land M."/>
            <person name="Hauser L."/>
            <person name="Kyrpides N."/>
            <person name="Ovchinnikova G."/>
            <person name="Liberton M."/>
            <person name="Stoeckel J."/>
            <person name="Banerjee A."/>
            <person name="Singh A."/>
            <person name="Page L."/>
            <person name="Sato H."/>
            <person name="Zhao L."/>
            <person name="Sherman L."/>
            <person name="Pakrasi H."/>
            <person name="Richardson P."/>
        </authorList>
    </citation>
    <scope>NUCLEOTIDE SEQUENCE</scope>
    <source>
        <strain evidence="1">PCC 7425</strain>
    </source>
</reference>
<dbReference type="InterPro" id="IPR042217">
    <property type="entry name" value="T4SS_VirB10/TrbI"/>
</dbReference>
<name>B8HY96_CYAP4</name>
<sequence length="223" mass="23324">MLNSLSCWRSGTAALLALGICTTTLAPMVVIAPATAQFESPLGRDRNWFVRLPVGTTIPATYRGAERIVIKPEESLPLTVSVTEDVLSRQGRVAIPRGSKIEGQLEPEQGGTRFVARDLILPDGTTMDIFASSDVISRKETLNNSARSRAILTGALVGGATATVISAIVGELGVMKSLAGAGAGALGGFLLGGRRSSAEVVIVDPKTDLNLTLDSDLRVARVI</sequence>
<gene>
    <name evidence="1" type="ordered locus">Cyan7425_2542</name>
</gene>